<comment type="caution">
    <text evidence="1">The sequence shown here is derived from an EMBL/GenBank/DDBJ whole genome shotgun (WGS) entry which is preliminary data.</text>
</comment>
<evidence type="ECO:0000313" key="2">
    <source>
        <dbReference type="Proteomes" id="UP000789525"/>
    </source>
</evidence>
<keyword evidence="2" id="KW-1185">Reference proteome</keyword>
<protein>
    <submittedName>
        <fullName evidence="1">13983_t:CDS:1</fullName>
    </submittedName>
</protein>
<reference evidence="1" key="1">
    <citation type="submission" date="2021-06" db="EMBL/GenBank/DDBJ databases">
        <authorList>
            <person name="Kallberg Y."/>
            <person name="Tangrot J."/>
            <person name="Rosling A."/>
        </authorList>
    </citation>
    <scope>NUCLEOTIDE SEQUENCE</scope>
    <source>
        <strain evidence="1">CL356</strain>
    </source>
</reference>
<gene>
    <name evidence="1" type="ORF">ACOLOM_LOCUS10564</name>
</gene>
<feature type="non-terminal residue" evidence="1">
    <location>
        <position position="1"/>
    </location>
</feature>
<dbReference type="Proteomes" id="UP000789525">
    <property type="component" value="Unassembled WGS sequence"/>
</dbReference>
<sequence length="305" mass="34582">TCLVDSPEEKKLSRESKVKDNSNTVQETLPEKVPSVSGESYSSSHSMAYEKSQNWGEDLLRILTKKYRLTGEKGKDEAISSNLNAVINTWNALPRHLNSTWEVYNALHRIGEVRDKIEWLSDEAIARNDIQYGLGNITTNERSYNCVVLQQHIAQNIMVYMNPRAAVSEGEAESGCGAILSKIISGIGITDKRTPLPKWLFIYGIEYTETGFMVRVHFPYYDFQSPKPSWKFASVLCTDTFSRVFKTMNMAKRISALAFLLHIRSHGLLIMNKLLEWERAPEVLVVLQNEALLERGIESSEGDDD</sequence>
<evidence type="ECO:0000313" key="1">
    <source>
        <dbReference type="EMBL" id="CAG8708709.1"/>
    </source>
</evidence>
<organism evidence="1 2">
    <name type="scientific">Acaulospora colombiana</name>
    <dbReference type="NCBI Taxonomy" id="27376"/>
    <lineage>
        <taxon>Eukaryota</taxon>
        <taxon>Fungi</taxon>
        <taxon>Fungi incertae sedis</taxon>
        <taxon>Mucoromycota</taxon>
        <taxon>Glomeromycotina</taxon>
        <taxon>Glomeromycetes</taxon>
        <taxon>Diversisporales</taxon>
        <taxon>Acaulosporaceae</taxon>
        <taxon>Acaulospora</taxon>
    </lineage>
</organism>
<proteinExistence type="predicted"/>
<name>A0ACA9PFV2_9GLOM</name>
<dbReference type="EMBL" id="CAJVPT010034677">
    <property type="protein sequence ID" value="CAG8708709.1"/>
    <property type="molecule type" value="Genomic_DNA"/>
</dbReference>
<accession>A0ACA9PFV2</accession>